<dbReference type="InterPro" id="IPR039786">
    <property type="entry name" value="EFR3"/>
</dbReference>
<evidence type="ECO:0000256" key="2">
    <source>
        <dbReference type="SAM" id="MobiDB-lite"/>
    </source>
</evidence>
<dbReference type="EMBL" id="KN824310">
    <property type="protein sequence ID" value="KIM25941.1"/>
    <property type="molecule type" value="Genomic_DNA"/>
</dbReference>
<evidence type="ECO:0000313" key="4">
    <source>
        <dbReference type="Proteomes" id="UP000054097"/>
    </source>
</evidence>
<keyword evidence="4" id="KW-1185">Reference proteome</keyword>
<dbReference type="InterPro" id="IPR049150">
    <property type="entry name" value="EFR3_HEAT-like_rpt"/>
</dbReference>
<name>A0A0C3B329_SERVB</name>
<dbReference type="AlphaFoldDB" id="A0A0C3B329"/>
<feature type="compositionally biased region" description="Polar residues" evidence="2">
    <location>
        <begin position="693"/>
        <end position="712"/>
    </location>
</feature>
<feature type="region of interest" description="Disordered" evidence="2">
    <location>
        <begin position="1023"/>
        <end position="1068"/>
    </location>
</feature>
<dbReference type="PANTHER" id="PTHR47766">
    <property type="entry name" value="PROTEIN EFR3"/>
    <property type="match status" value="1"/>
</dbReference>
<proteinExistence type="inferred from homology"/>
<dbReference type="GO" id="GO:0072659">
    <property type="term" value="P:protein localization to plasma membrane"/>
    <property type="evidence" value="ECO:0007669"/>
    <property type="project" value="InterPro"/>
</dbReference>
<dbReference type="PANTHER" id="PTHR47766:SF1">
    <property type="entry name" value="PROTEIN EFR3"/>
    <property type="match status" value="1"/>
</dbReference>
<evidence type="ECO:0008006" key="5">
    <source>
        <dbReference type="Google" id="ProtNLM"/>
    </source>
</evidence>
<comment type="similarity">
    <text evidence="1">Belongs to the EFR3 family.</text>
</comment>
<sequence length="1068" mass="115230">MSSFFASFAPNHVNLINACYPSSSALLASGSTFQPLPSELSRLVYYASNKADASGKLAKLGMELEKRASAEARKAKGGNARARAQLLVTISIFKNIANECKRDVGLFTKMLLVATKEALACLPNDLELQARVASLFTAWATYTDGKLIGPDLRCTSDYITILKIFQDRCTVTGKDVETVSRTRLIGLAAITAAVSSDAFFSSPEQFPRQVAIVIPALLHALHEADIHIITDESRMVSADPSANSLYFSEFQPRPVMDRRAASIHAHVDGETGPELSDVVNASLRAFRTLLERCNATQVSIVFDSILQHINKNDLWKSNTVGKWYAEHVIEWAQYQHRYAVPTLLVDKLLAIQAEPSSPKHFAIVEMLTCIFTSSIPLINLSTSDIISSLMTVLLRRISIDSNDTLLLPLVECISSLGTHVYYADQIHDLAEEVVNRIVSVQVNGVLGRGRTGGGQARETALRCLLSCLSGLSEAADRHAAQHNAKAAETTPGTPVEAGDGERPPSESTSTTARAARRNKVSPESWQETLALLCESDYAIRAMYARGLAAFIRGEIKKEPFVQQEEEEENKEEGKEGSSYRNVKVVVDPEFKVSSRPSILAADPISRFLNALHATAFTLAISGWTTAVTNGAPAHQPAEKDTPFSANINIIPPSTSNLPTPDAQPPVVIDFVVNPPNGAPPSTAGSDAPPKTAMSATSTFSSVPGGSDTSPTGDPSGKRYSRQQNGSRKLSAALNLLEGGGQPVTPMLSDFSLLRHVFICAHQQVPCRAVLTGVPMLLALERSSRKMSDGGQHVGNLRAIRELVCHLWIVIGKVWDVAAIVENASNALSNLQLAILPQLPDVAPTRLHPLEEPVHFPAAVDPIKPDTRGLVDTEATLTALASSSGLQAITGLDRQGLLRRFTIEWTVEGALKDSIEHTSNQDILRGDTPFLKLSQTLMHDNMSLASLARSTHGGVGVENLREALGRGSVSNLALTSASQASTLDRSPSNGRRFDRKHHAEPLVVSAIKNKRGKAKPDEIREALNTIGVGKHPSGSTTTRAPFLSTSPKSQSAMQHEEPSRDLSLSDPPY</sequence>
<reference evidence="4" key="2">
    <citation type="submission" date="2015-01" db="EMBL/GenBank/DDBJ databases">
        <title>Evolutionary Origins and Diversification of the Mycorrhizal Mutualists.</title>
        <authorList>
            <consortium name="DOE Joint Genome Institute"/>
            <consortium name="Mycorrhizal Genomics Consortium"/>
            <person name="Kohler A."/>
            <person name="Kuo A."/>
            <person name="Nagy L.G."/>
            <person name="Floudas D."/>
            <person name="Copeland A."/>
            <person name="Barry K.W."/>
            <person name="Cichocki N."/>
            <person name="Veneault-Fourrey C."/>
            <person name="LaButti K."/>
            <person name="Lindquist E.A."/>
            <person name="Lipzen A."/>
            <person name="Lundell T."/>
            <person name="Morin E."/>
            <person name="Murat C."/>
            <person name="Riley R."/>
            <person name="Ohm R."/>
            <person name="Sun H."/>
            <person name="Tunlid A."/>
            <person name="Henrissat B."/>
            <person name="Grigoriev I.V."/>
            <person name="Hibbett D.S."/>
            <person name="Martin F."/>
        </authorList>
    </citation>
    <scope>NUCLEOTIDE SEQUENCE [LARGE SCALE GENOMIC DNA]</scope>
    <source>
        <strain evidence="4">MAFF 305830</strain>
    </source>
</reference>
<dbReference type="Pfam" id="PF21072">
    <property type="entry name" value="EFR3"/>
    <property type="match status" value="1"/>
</dbReference>
<dbReference type="InterPro" id="IPR016024">
    <property type="entry name" value="ARM-type_fold"/>
</dbReference>
<protein>
    <recommendedName>
        <fullName evidence="5">Protein EFR3</fullName>
    </recommendedName>
</protein>
<feature type="region of interest" description="Disordered" evidence="2">
    <location>
        <begin position="977"/>
        <end position="999"/>
    </location>
</feature>
<dbReference type="HOGENOM" id="CLU_007481_0_0_1"/>
<feature type="compositionally biased region" description="Polar residues" evidence="2">
    <location>
        <begin position="977"/>
        <end position="988"/>
    </location>
</feature>
<organism evidence="3 4">
    <name type="scientific">Serendipita vermifera MAFF 305830</name>
    <dbReference type="NCBI Taxonomy" id="933852"/>
    <lineage>
        <taxon>Eukaryota</taxon>
        <taxon>Fungi</taxon>
        <taxon>Dikarya</taxon>
        <taxon>Basidiomycota</taxon>
        <taxon>Agaricomycotina</taxon>
        <taxon>Agaricomycetes</taxon>
        <taxon>Sebacinales</taxon>
        <taxon>Serendipitaceae</taxon>
        <taxon>Serendipita</taxon>
    </lineage>
</organism>
<feature type="compositionally biased region" description="Polar residues" evidence="2">
    <location>
        <begin position="649"/>
        <end position="658"/>
    </location>
</feature>
<accession>A0A0C3B329</accession>
<feature type="region of interest" description="Disordered" evidence="2">
    <location>
        <begin position="649"/>
        <end position="724"/>
    </location>
</feature>
<dbReference type="OrthoDB" id="274691at2759"/>
<evidence type="ECO:0000256" key="1">
    <source>
        <dbReference type="ARBA" id="ARBA00010216"/>
    </source>
</evidence>
<feature type="region of interest" description="Disordered" evidence="2">
    <location>
        <begin position="478"/>
        <end position="520"/>
    </location>
</feature>
<dbReference type="Proteomes" id="UP000054097">
    <property type="component" value="Unassembled WGS sequence"/>
</dbReference>
<reference evidence="3 4" key="1">
    <citation type="submission" date="2014-04" db="EMBL/GenBank/DDBJ databases">
        <authorList>
            <consortium name="DOE Joint Genome Institute"/>
            <person name="Kuo A."/>
            <person name="Zuccaro A."/>
            <person name="Kohler A."/>
            <person name="Nagy L.G."/>
            <person name="Floudas D."/>
            <person name="Copeland A."/>
            <person name="Barry K.W."/>
            <person name="Cichocki N."/>
            <person name="Veneault-Fourrey C."/>
            <person name="LaButti K."/>
            <person name="Lindquist E.A."/>
            <person name="Lipzen A."/>
            <person name="Lundell T."/>
            <person name="Morin E."/>
            <person name="Murat C."/>
            <person name="Sun H."/>
            <person name="Tunlid A."/>
            <person name="Henrissat B."/>
            <person name="Grigoriev I.V."/>
            <person name="Hibbett D.S."/>
            <person name="Martin F."/>
            <person name="Nordberg H.P."/>
            <person name="Cantor M.N."/>
            <person name="Hua S.X."/>
        </authorList>
    </citation>
    <scope>NUCLEOTIDE SEQUENCE [LARGE SCALE GENOMIC DNA]</scope>
    <source>
        <strain evidence="3 4">MAFF 305830</strain>
    </source>
</reference>
<feature type="compositionally biased region" description="Polar residues" evidence="2">
    <location>
        <begin position="1032"/>
        <end position="1052"/>
    </location>
</feature>
<evidence type="ECO:0000313" key="3">
    <source>
        <dbReference type="EMBL" id="KIM25941.1"/>
    </source>
</evidence>
<gene>
    <name evidence="3" type="ORF">M408DRAFT_25834</name>
</gene>
<dbReference type="STRING" id="933852.A0A0C3B329"/>
<dbReference type="SUPFAM" id="SSF48371">
    <property type="entry name" value="ARM repeat"/>
    <property type="match status" value="1"/>
</dbReference>